<dbReference type="SMART" id="SM00304">
    <property type="entry name" value="HAMP"/>
    <property type="match status" value="1"/>
</dbReference>
<name>A0ABV7WHJ1_9MICO</name>
<dbReference type="Proteomes" id="UP001595685">
    <property type="component" value="Unassembled WGS sequence"/>
</dbReference>
<dbReference type="Gene3D" id="1.10.287.950">
    <property type="entry name" value="Methyl-accepting chemotaxis protein"/>
    <property type="match status" value="1"/>
</dbReference>
<evidence type="ECO:0000313" key="9">
    <source>
        <dbReference type="EMBL" id="MFC3688960.1"/>
    </source>
</evidence>
<dbReference type="PANTHER" id="PTHR32089">
    <property type="entry name" value="METHYL-ACCEPTING CHEMOTAXIS PROTEIN MCPB"/>
    <property type="match status" value="1"/>
</dbReference>
<evidence type="ECO:0000259" key="8">
    <source>
        <dbReference type="PROSITE" id="PS50885"/>
    </source>
</evidence>
<keyword evidence="10" id="KW-1185">Reference proteome</keyword>
<dbReference type="CDD" id="cd06225">
    <property type="entry name" value="HAMP"/>
    <property type="match status" value="1"/>
</dbReference>
<evidence type="ECO:0000259" key="7">
    <source>
        <dbReference type="PROSITE" id="PS50111"/>
    </source>
</evidence>
<evidence type="ECO:0000256" key="2">
    <source>
        <dbReference type="ARBA" id="ARBA00022989"/>
    </source>
</evidence>
<evidence type="ECO:0000256" key="1">
    <source>
        <dbReference type="ARBA" id="ARBA00022692"/>
    </source>
</evidence>
<protein>
    <submittedName>
        <fullName evidence="9">Methyl-accepting chemotaxis protein</fullName>
    </submittedName>
</protein>
<feature type="domain" description="HAMP" evidence="8">
    <location>
        <begin position="218"/>
        <end position="270"/>
    </location>
</feature>
<dbReference type="InterPro" id="IPR004090">
    <property type="entry name" value="Chemotax_Me-accpt_rcpt"/>
</dbReference>
<dbReference type="PROSITE" id="PS50885">
    <property type="entry name" value="HAMP"/>
    <property type="match status" value="1"/>
</dbReference>
<dbReference type="PROSITE" id="PS50111">
    <property type="entry name" value="CHEMOTAXIS_TRANSDUC_2"/>
    <property type="match status" value="1"/>
</dbReference>
<keyword evidence="1 6" id="KW-0812">Transmembrane</keyword>
<dbReference type="PRINTS" id="PR00260">
    <property type="entry name" value="CHEMTRNSDUCR"/>
</dbReference>
<accession>A0ABV7WHJ1</accession>
<sequence>MSTPTPRPAARAGALANLSLAGKIGAMVAVVVLTLLAVAVSNQVMSNQRTAVNAAYREDVAADELLLHLANRASEHKSTTFIAALSGDAVAGREGFAEDQDTVQAYFDDLEALELAPEVDAAVADLQSGFEEYEAAVDTALAAVEADPDAAGEAWPTVDAAEDVIDEAMDATTAVVDESVATKLAEAKDMGDLTSVVLWLSAGVGALLVGLVGFALYRLTAPPLAASVRALETLASGDLRVSAATGRTDEVGRIGTAVDSLAARLRESLGRVQASAGELLGSAEQMGSSSAEVAAAADESSQQANVVAAAAEQVTRNVQTVAAGVEEMGQSIREIAQNAQEAAAVASDAVTVAGQANQIVTRLGESSQLIGEVVRVITSIAEQTNLLALNATIEAARAGEAGKGFAVVATEVKELATQTGKATEDIGKRVTAIQSDSSDVVVAIERIEATIARINDIQTTIASAVEEQTATTSEMGRSLSEAAAGSAEIGAGIVAVAAAAEQSSAQAQTSADATRGLSTLSEQLDATVRQFTL</sequence>
<gene>
    <name evidence="9" type="ORF">ACFOLH_11465</name>
</gene>
<dbReference type="EMBL" id="JBHRWW010000006">
    <property type="protein sequence ID" value="MFC3688960.1"/>
    <property type="molecule type" value="Genomic_DNA"/>
</dbReference>
<keyword evidence="2 6" id="KW-1133">Transmembrane helix</keyword>
<evidence type="ECO:0000256" key="6">
    <source>
        <dbReference type="SAM" id="Phobius"/>
    </source>
</evidence>
<dbReference type="PANTHER" id="PTHR32089:SF112">
    <property type="entry name" value="LYSOZYME-LIKE PROTEIN-RELATED"/>
    <property type="match status" value="1"/>
</dbReference>
<keyword evidence="3 5" id="KW-0807">Transducer</keyword>
<dbReference type="SMART" id="SM00283">
    <property type="entry name" value="MA"/>
    <property type="match status" value="1"/>
</dbReference>
<feature type="transmembrane region" description="Helical" evidence="6">
    <location>
        <begin position="196"/>
        <end position="217"/>
    </location>
</feature>
<evidence type="ECO:0000313" key="10">
    <source>
        <dbReference type="Proteomes" id="UP001595685"/>
    </source>
</evidence>
<reference evidence="10" key="1">
    <citation type="journal article" date="2019" name="Int. J. Syst. Evol. Microbiol.">
        <title>The Global Catalogue of Microorganisms (GCM) 10K type strain sequencing project: providing services to taxonomists for standard genome sequencing and annotation.</title>
        <authorList>
            <consortium name="The Broad Institute Genomics Platform"/>
            <consortium name="The Broad Institute Genome Sequencing Center for Infectious Disease"/>
            <person name="Wu L."/>
            <person name="Ma J."/>
        </authorList>
    </citation>
    <scope>NUCLEOTIDE SEQUENCE [LARGE SCALE GENOMIC DNA]</scope>
    <source>
        <strain evidence="10">NCAIM B.02333</strain>
    </source>
</reference>
<evidence type="ECO:0000256" key="3">
    <source>
        <dbReference type="ARBA" id="ARBA00023224"/>
    </source>
</evidence>
<evidence type="ECO:0000256" key="5">
    <source>
        <dbReference type="PROSITE-ProRule" id="PRU00284"/>
    </source>
</evidence>
<keyword evidence="6" id="KW-0472">Membrane</keyword>
<dbReference type="InterPro" id="IPR004089">
    <property type="entry name" value="MCPsignal_dom"/>
</dbReference>
<feature type="domain" description="Methyl-accepting transducer" evidence="7">
    <location>
        <begin position="282"/>
        <end position="518"/>
    </location>
</feature>
<dbReference type="InterPro" id="IPR003660">
    <property type="entry name" value="HAMP_dom"/>
</dbReference>
<proteinExistence type="inferred from homology"/>
<dbReference type="RefSeq" id="WP_340293502.1">
    <property type="nucleotide sequence ID" value="NZ_JBBEOI010000110.1"/>
</dbReference>
<organism evidence="9 10">
    <name type="scientific">Aquipuribacter hungaricus</name>
    <dbReference type="NCBI Taxonomy" id="545624"/>
    <lineage>
        <taxon>Bacteria</taxon>
        <taxon>Bacillati</taxon>
        <taxon>Actinomycetota</taxon>
        <taxon>Actinomycetes</taxon>
        <taxon>Micrococcales</taxon>
        <taxon>Intrasporangiaceae</taxon>
        <taxon>Aquipuribacter</taxon>
    </lineage>
</organism>
<dbReference type="Pfam" id="PF00015">
    <property type="entry name" value="MCPsignal"/>
    <property type="match status" value="1"/>
</dbReference>
<feature type="transmembrane region" description="Helical" evidence="6">
    <location>
        <begin position="20"/>
        <end position="40"/>
    </location>
</feature>
<evidence type="ECO:0000256" key="4">
    <source>
        <dbReference type="ARBA" id="ARBA00029447"/>
    </source>
</evidence>
<dbReference type="Pfam" id="PF00672">
    <property type="entry name" value="HAMP"/>
    <property type="match status" value="1"/>
</dbReference>
<dbReference type="SUPFAM" id="SSF58104">
    <property type="entry name" value="Methyl-accepting chemotaxis protein (MCP) signaling domain"/>
    <property type="match status" value="1"/>
</dbReference>
<comment type="similarity">
    <text evidence="4">Belongs to the methyl-accepting chemotaxis (MCP) protein family.</text>
</comment>
<comment type="caution">
    <text evidence="9">The sequence shown here is derived from an EMBL/GenBank/DDBJ whole genome shotgun (WGS) entry which is preliminary data.</text>
</comment>